<dbReference type="InterPro" id="IPR015915">
    <property type="entry name" value="Kelch-typ_b-propeller"/>
</dbReference>
<feature type="compositionally biased region" description="Basic and acidic residues" evidence="7">
    <location>
        <begin position="800"/>
        <end position="810"/>
    </location>
</feature>
<dbReference type="GO" id="GO:0051285">
    <property type="term" value="C:cell cortex of cell tip"/>
    <property type="evidence" value="ECO:0007669"/>
    <property type="project" value="TreeGrafter"/>
</dbReference>
<evidence type="ECO:0000256" key="7">
    <source>
        <dbReference type="SAM" id="MobiDB-lite"/>
    </source>
</evidence>
<evidence type="ECO:0000256" key="4">
    <source>
        <dbReference type="ARBA" id="ARBA00022737"/>
    </source>
</evidence>
<reference evidence="8 9" key="1">
    <citation type="journal article" date="2020" name="ISME J.">
        <title>Uncovering the hidden diversity of litter-decomposition mechanisms in mushroom-forming fungi.</title>
        <authorList>
            <person name="Floudas D."/>
            <person name="Bentzer J."/>
            <person name="Ahren D."/>
            <person name="Johansson T."/>
            <person name="Persson P."/>
            <person name="Tunlid A."/>
        </authorList>
    </citation>
    <scope>NUCLEOTIDE SEQUENCE [LARGE SCALE GENOMIC DNA]</scope>
    <source>
        <strain evidence="8 9">CBS 291.85</strain>
    </source>
</reference>
<feature type="region of interest" description="Disordered" evidence="7">
    <location>
        <begin position="1401"/>
        <end position="1429"/>
    </location>
</feature>
<keyword evidence="9" id="KW-1185">Reference proteome</keyword>
<accession>A0A8H5LZK2</accession>
<dbReference type="GO" id="GO:0061245">
    <property type="term" value="P:establishment or maintenance of bipolar cell polarity"/>
    <property type="evidence" value="ECO:0007669"/>
    <property type="project" value="TreeGrafter"/>
</dbReference>
<name>A0A8H5LZK2_9AGAR</name>
<keyword evidence="2" id="KW-0880">Kelch repeat</keyword>
<feature type="region of interest" description="Disordered" evidence="7">
    <location>
        <begin position="595"/>
        <end position="624"/>
    </location>
</feature>
<dbReference type="OrthoDB" id="45365at2759"/>
<feature type="compositionally biased region" description="Low complexity" evidence="7">
    <location>
        <begin position="15"/>
        <end position="26"/>
    </location>
</feature>
<evidence type="ECO:0000256" key="1">
    <source>
        <dbReference type="ARBA" id="ARBA00004496"/>
    </source>
</evidence>
<evidence type="ECO:0000313" key="9">
    <source>
        <dbReference type="Proteomes" id="UP000559256"/>
    </source>
</evidence>
<evidence type="ECO:0000256" key="6">
    <source>
        <dbReference type="SAM" id="Coils"/>
    </source>
</evidence>
<feature type="region of interest" description="Disordered" evidence="7">
    <location>
        <begin position="837"/>
        <end position="864"/>
    </location>
</feature>
<feature type="coiled-coil region" evidence="6">
    <location>
        <begin position="982"/>
        <end position="1016"/>
    </location>
</feature>
<dbReference type="FunFam" id="2.120.10.80:FF:000049">
    <property type="entry name" value="Cell polarity protein (Tea1)"/>
    <property type="match status" value="1"/>
</dbReference>
<keyword evidence="4" id="KW-0677">Repeat</keyword>
<feature type="compositionally biased region" description="Polar residues" evidence="7">
    <location>
        <begin position="1211"/>
        <end position="1220"/>
    </location>
</feature>
<protein>
    <submittedName>
        <fullName evidence="8">Uncharacterized protein</fullName>
    </submittedName>
</protein>
<feature type="region of interest" description="Disordered" evidence="7">
    <location>
        <begin position="439"/>
        <end position="579"/>
    </location>
</feature>
<feature type="compositionally biased region" description="Pro residues" evidence="7">
    <location>
        <begin position="446"/>
        <end position="459"/>
    </location>
</feature>
<feature type="region of interest" description="Disordered" evidence="7">
    <location>
        <begin position="1"/>
        <end position="95"/>
    </location>
</feature>
<evidence type="ECO:0000256" key="2">
    <source>
        <dbReference type="ARBA" id="ARBA00022441"/>
    </source>
</evidence>
<feature type="region of interest" description="Disordered" evidence="7">
    <location>
        <begin position="791"/>
        <end position="825"/>
    </location>
</feature>
<comment type="subcellular location">
    <subcellularLocation>
        <location evidence="1">Cytoplasm</location>
    </subcellularLocation>
</comment>
<feature type="compositionally biased region" description="Polar residues" evidence="7">
    <location>
        <begin position="559"/>
        <end position="572"/>
    </location>
</feature>
<dbReference type="PANTHER" id="PTHR23244:SF456">
    <property type="entry name" value="MULTIPLE EPIDERMAL GROWTH FACTOR-LIKE DOMAINS PROTEIN 8"/>
    <property type="match status" value="1"/>
</dbReference>
<keyword evidence="5 6" id="KW-0175">Coiled coil</keyword>
<feature type="compositionally biased region" description="Polar residues" evidence="7">
    <location>
        <begin position="84"/>
        <end position="95"/>
    </location>
</feature>
<feature type="compositionally biased region" description="Low complexity" evidence="7">
    <location>
        <begin position="837"/>
        <end position="846"/>
    </location>
</feature>
<comment type="caution">
    <text evidence="8">The sequence shown here is derived from an EMBL/GenBank/DDBJ whole genome shotgun (WGS) entry which is preliminary data.</text>
</comment>
<sequence length="1429" mass="158134">MSFFSRKKQPPQQPAPAANVVSVNQSPSAALAQVSGSASKDTVLSSTPPQSNSLRGDPSYDPNLVPPSALAQQQRLPGSPNPQTPTSAQQLQSRPSYPWSARRLVLLPPLVLNKPGVNPSTNPSPSPFPRYGHALPATATSSGELYLFGGLVRESARNDLYQFNVRELSATLVQTTGEIPSPRVGHASAVVSNVLIVWGGDTKTDPKLGPQNGAQDDGLYLLNLVSREWTRVSVTGPSPVGRYGHAVSMANTSQFLVFGGQVDGEFLNDLWSFDLNSLRTKAAWELIEPTTPDRPAQRTGHTCITYGDRLIIFGGTDGQYHYNDTWSFDLNTRQWTELTCIGFIPAPREGHAASVVDDVMYVFGGRGVDGKDLGDLAAFKLSNQRWYMFQNMGPAPSGRSGHAMAAIGPRVIVLGGESFTPSKPEDSNYLHVLDTKHIKYPDANKGPPPQNGVTPPPQNPARKSSIGAPQPAQNRSMSPMQTPDVDERRAMSPTNVNARSIKPMNGVATQPFPGGNNSFKGKAPVRPSQDESADEDPNVAPDSIVMARAKSPEARAKSPITQMNAATRSISPSGDEPGQSPNLVGVTSMAMNGRSSPVVDRARSSPTVNGHVTHSSRNGSIGNITGDLARELKVKEMELEGVKRQMSWMKEALSQAHKTGFIYTERDLGLDGDDAKVAQANNDLVLKFKQFKAQMQTAMLEQAKRASEHVADAERIKVTAAQEAAYYRAKVVALESSNESEALRLERQRVAELERDLSAVMNERWAQDKKINELNDSLALQTTLYEQAEARAADATSRAETLEESHEHALRQTSDIQQRHRNVESQLRDHADKLLSSSSALQQSQAEETSLRARVEDLSRSHEQHVRALDQARVALQAASSRSEEVDDQYQRARERITTLEADMAELRGEIEARTSEVEATRARLTDVENSWAKSREEADAFRALTTGSLGELLDFHRDLKTDEDRLTRGHVERLQAIGTETDGLRTMLKEANQRLEESQSKLMEEHRRMRSQESQTSMLQSQVISLRSQLSSALVDVAHLRTELSDREVTLRDTRKEHSENNVKLGMLRAYLTENGVNVDDDDALARSRSDAASPVVVAELESQLAERSRLHETAVRDLQQATRHNREVEAQVIQLSTQLDRIRSTQTPSGADESNAEARAEEAERKLEETERGYRSRMQQMEEDYQLAVHYVKGTEKMMRRMRDELTKQKNTNTSLQSELDAARGGKPRVNGRGTPSSDEGNDVLRSQLADSQRQLQRVQGENNELRDRLDSLEKEVEHLRGSLMASQRESDDRLSQLEELQHEVERLQSSLVVARGGKKDETLLEKLSNENTTLRRENEQLSHKIGLLLEVDQPTFGQGRPLSGISARRLSTSSSENALAFEHLSSELDDWQRQLASSMSNRRPLSDFDSDPMGLVERTRSPPHRS</sequence>
<evidence type="ECO:0000313" key="8">
    <source>
        <dbReference type="EMBL" id="KAF5375186.1"/>
    </source>
</evidence>
<evidence type="ECO:0000256" key="5">
    <source>
        <dbReference type="ARBA" id="ARBA00023054"/>
    </source>
</evidence>
<dbReference type="Gene3D" id="1.10.287.1490">
    <property type="match status" value="2"/>
</dbReference>
<dbReference type="Pfam" id="PF24681">
    <property type="entry name" value="Kelch_KLHDC2_KLHL20_DRC7"/>
    <property type="match status" value="2"/>
</dbReference>
<dbReference type="Gene3D" id="2.120.10.80">
    <property type="entry name" value="Kelch-type beta propeller"/>
    <property type="match status" value="2"/>
</dbReference>
<evidence type="ECO:0000256" key="3">
    <source>
        <dbReference type="ARBA" id="ARBA00022490"/>
    </source>
</evidence>
<feature type="compositionally biased region" description="Polar residues" evidence="7">
    <location>
        <begin position="604"/>
        <end position="623"/>
    </location>
</feature>
<feature type="region of interest" description="Disordered" evidence="7">
    <location>
        <begin position="1208"/>
        <end position="1245"/>
    </location>
</feature>
<gene>
    <name evidence="8" type="ORF">D9758_000458</name>
</gene>
<dbReference type="PANTHER" id="PTHR23244">
    <property type="entry name" value="KELCH REPEAT DOMAIN"/>
    <property type="match status" value="1"/>
</dbReference>
<organism evidence="8 9">
    <name type="scientific">Tetrapyrgos nigripes</name>
    <dbReference type="NCBI Taxonomy" id="182062"/>
    <lineage>
        <taxon>Eukaryota</taxon>
        <taxon>Fungi</taxon>
        <taxon>Dikarya</taxon>
        <taxon>Basidiomycota</taxon>
        <taxon>Agaricomycotina</taxon>
        <taxon>Agaricomycetes</taxon>
        <taxon>Agaricomycetidae</taxon>
        <taxon>Agaricales</taxon>
        <taxon>Marasmiineae</taxon>
        <taxon>Marasmiaceae</taxon>
        <taxon>Tetrapyrgos</taxon>
    </lineage>
</organism>
<feature type="compositionally biased region" description="Polar residues" evidence="7">
    <location>
        <begin position="1141"/>
        <end position="1151"/>
    </location>
</feature>
<dbReference type="SUPFAM" id="SSF117281">
    <property type="entry name" value="Kelch motif"/>
    <property type="match status" value="1"/>
</dbReference>
<dbReference type="EMBL" id="JAACJM010000001">
    <property type="protein sequence ID" value="KAF5375186.1"/>
    <property type="molecule type" value="Genomic_DNA"/>
</dbReference>
<feature type="compositionally biased region" description="Basic and acidic residues" evidence="7">
    <location>
        <begin position="849"/>
        <end position="864"/>
    </location>
</feature>
<keyword evidence="3" id="KW-0963">Cytoplasm</keyword>
<proteinExistence type="predicted"/>
<feature type="compositionally biased region" description="Basic and acidic residues" evidence="7">
    <location>
        <begin position="1158"/>
        <end position="1176"/>
    </location>
</feature>
<dbReference type="Proteomes" id="UP000559256">
    <property type="component" value="Unassembled WGS sequence"/>
</dbReference>
<feature type="compositionally biased region" description="Polar residues" evidence="7">
    <location>
        <begin position="34"/>
        <end position="54"/>
    </location>
</feature>
<feature type="region of interest" description="Disordered" evidence="7">
    <location>
        <begin position="1141"/>
        <end position="1180"/>
    </location>
</feature>
<dbReference type="SUPFAM" id="SSF57997">
    <property type="entry name" value="Tropomyosin"/>
    <property type="match status" value="1"/>
</dbReference>
<feature type="compositionally biased region" description="Polar residues" evidence="7">
    <location>
        <begin position="471"/>
        <end position="481"/>
    </location>
</feature>